<name>A0ABX3IH85_9BACT</name>
<proteinExistence type="predicted"/>
<sequence>MKKVFLFSVVSVLLLLLLSGCFLVDTTPVTLKVYVTDYNSGAAVSDAKISLLHNGIEKLDIYTNEKGEALINLPTNRDIIYVDLIVTKDGHSVTRINNLKLEKGKENIFETQLRVSSFGKTNVLEPLTVNLELYGDSAMSKNLSFVDNVLDVSTDTLYYKVTVESNEYKEKYIYVKLGSVPGSGFFTNPRDINYGSPAEGSISTVGFDGLVPLYVAAFDQNENLVVNVYYLNIHRKGKSVDNYYQVEYKDGARIFAYTRRGGIAFYGGSDKINKKADITLRKPQAAPEKDTNLWVEVKWISWEQSSASSTTDQPDAYVVYRSFDGESFEEIATVPEGYNYYRDKSPRLEVGKEVWYKVGAKYGDYVATPTLLGSVVPLDIFGIKYISPVDGATNVSTNPIFSWEIVNPVESKEGTPVYYFDIWLYDNTVNDSGYYSLSKSGYPNYNFLITTATSIEIEFSNPPLGLRWVDYAAKTWYPYVTLQKNKTYEWGNELAVAVVSDEDSEAYSIYADLGKIFDPFKIEAEIYNTFTTGEN</sequence>
<dbReference type="EMBL" id="LBFC01000022">
    <property type="protein sequence ID" value="ONN26674.1"/>
    <property type="molecule type" value="Genomic_DNA"/>
</dbReference>
<dbReference type="Proteomes" id="UP000242616">
    <property type="component" value="Unassembled WGS sequence"/>
</dbReference>
<organism evidence="1 2">
    <name type="scientific">Thermosipho affectus</name>
    <dbReference type="NCBI Taxonomy" id="660294"/>
    <lineage>
        <taxon>Bacteria</taxon>
        <taxon>Thermotogati</taxon>
        <taxon>Thermotogota</taxon>
        <taxon>Thermotogae</taxon>
        <taxon>Thermotogales</taxon>
        <taxon>Fervidobacteriaceae</taxon>
        <taxon>Thermosipho</taxon>
    </lineage>
</organism>
<dbReference type="RefSeq" id="WP_077198567.1">
    <property type="nucleotide sequence ID" value="NZ_LBFC01000022.1"/>
</dbReference>
<gene>
    <name evidence="1" type="ORF">XJ44_07305</name>
</gene>
<comment type="caution">
    <text evidence="1">The sequence shown here is derived from an EMBL/GenBank/DDBJ whole genome shotgun (WGS) entry which is preliminary data.</text>
</comment>
<dbReference type="PROSITE" id="PS51257">
    <property type="entry name" value="PROKAR_LIPOPROTEIN"/>
    <property type="match status" value="1"/>
</dbReference>
<evidence type="ECO:0000313" key="1">
    <source>
        <dbReference type="EMBL" id="ONN26674.1"/>
    </source>
</evidence>
<evidence type="ECO:0008006" key="3">
    <source>
        <dbReference type="Google" id="ProtNLM"/>
    </source>
</evidence>
<keyword evidence="2" id="KW-1185">Reference proteome</keyword>
<reference evidence="1 2" key="1">
    <citation type="submission" date="2015-06" db="EMBL/GenBank/DDBJ databases">
        <title>Genome sequencing of Thermotogales isolates from hydrothermal vents.</title>
        <authorList>
            <person name="Haverkamp T.H."/>
            <person name="Kublanov I.V."/>
            <person name="Nesbo C.L."/>
        </authorList>
    </citation>
    <scope>NUCLEOTIDE SEQUENCE [LARGE SCALE GENOMIC DNA]</scope>
    <source>
        <strain evidence="2">ik275mar</strain>
    </source>
</reference>
<protein>
    <recommendedName>
        <fullName evidence="3">Lipoprotein</fullName>
    </recommendedName>
</protein>
<evidence type="ECO:0000313" key="2">
    <source>
        <dbReference type="Proteomes" id="UP000242616"/>
    </source>
</evidence>
<accession>A0ABX3IH85</accession>